<dbReference type="InterPro" id="IPR036365">
    <property type="entry name" value="PGBD-like_sf"/>
</dbReference>
<dbReference type="Pfam" id="PF01471">
    <property type="entry name" value="PG_binding_1"/>
    <property type="match status" value="1"/>
</dbReference>
<accession>A0A0H5SDD0</accession>
<name>A0A0H5SDD0_HERHM</name>
<dbReference type="EMBL" id="CVTD020000007">
    <property type="protein sequence ID" value="CRZ33429.1"/>
    <property type="molecule type" value="Genomic_DNA"/>
</dbReference>
<dbReference type="InterPro" id="IPR002477">
    <property type="entry name" value="Peptidoglycan-bd-like"/>
</dbReference>
<dbReference type="AlphaFoldDB" id="A0A0H5SDD0"/>
<sequence>MKPNLIYPAQMDTQSFGNLRVRTTTQDVFPIENATVRIFSPSDPDVVIEEFITNNEGLSEDIPLPAPPIDLSLEPSPVQPYSNYNMQITAPGFESAYFSDIEILPQVTALQNVTLNPSTEPAERSYVIEPHTLYFNYPPKIPEDEIKPVGETGEIVLSRVVIPEYVIVHDGPPASNAQNYYVRFQDYIKNVASSEIYATWPEATIYANVLAILSFTLNRVYTEWYRNQGYNFTITSSTAYDHKWINGRNIYENISFIVDSVFVNYLSRPNIKQPILTQYCDGNRVQCPGWMSQWGSKSLGDQGYSAIEILRYYYGDSIYINTAVQVSGVPSSWPGYNLDIGASGDNVRMIQEQLNAISDAYPAIPKIAVDGRYGPATANAVRIFQQIFDLPQTGIVDIGTWYRISRIYVGVTRIGV</sequence>
<dbReference type="OrthoDB" id="2933491at2"/>
<dbReference type="SUPFAM" id="SSF47090">
    <property type="entry name" value="PGBD-like"/>
    <property type="match status" value="1"/>
</dbReference>
<feature type="domain" description="Peptidoglycan binding-like" evidence="1">
    <location>
        <begin position="343"/>
        <end position="403"/>
    </location>
</feature>
<proteinExistence type="predicted"/>
<reference evidence="2 3" key="1">
    <citation type="submission" date="2015-06" db="EMBL/GenBank/DDBJ databases">
        <authorList>
            <person name="Wibberg Daniel"/>
        </authorList>
    </citation>
    <scope>NUCLEOTIDE SEQUENCE [LARGE SCALE GENOMIC DNA]</scope>
    <source>
        <strain evidence="2 3">T3/55T</strain>
    </source>
</reference>
<gene>
    <name evidence="2" type="ORF">HHT355_0217</name>
</gene>
<evidence type="ECO:0000259" key="1">
    <source>
        <dbReference type="Pfam" id="PF01471"/>
    </source>
</evidence>
<dbReference type="Proteomes" id="UP000236497">
    <property type="component" value="Unassembled WGS sequence"/>
</dbReference>
<organism evidence="2 3">
    <name type="scientific">Herbinix hemicellulosilytica</name>
    <dbReference type="NCBI Taxonomy" id="1564487"/>
    <lineage>
        <taxon>Bacteria</taxon>
        <taxon>Bacillati</taxon>
        <taxon>Bacillota</taxon>
        <taxon>Clostridia</taxon>
        <taxon>Lachnospirales</taxon>
        <taxon>Lachnospiraceae</taxon>
        <taxon>Herbinix</taxon>
    </lineage>
</organism>
<keyword evidence="3" id="KW-1185">Reference proteome</keyword>
<evidence type="ECO:0000313" key="2">
    <source>
        <dbReference type="EMBL" id="CRZ33429.1"/>
    </source>
</evidence>
<dbReference type="InterPro" id="IPR036366">
    <property type="entry name" value="PGBDSf"/>
</dbReference>
<dbReference type="Gene3D" id="1.10.101.10">
    <property type="entry name" value="PGBD-like superfamily/PGBD"/>
    <property type="match status" value="1"/>
</dbReference>
<evidence type="ECO:0000313" key="3">
    <source>
        <dbReference type="Proteomes" id="UP000236497"/>
    </source>
</evidence>
<protein>
    <recommendedName>
        <fullName evidence="1">Peptidoglycan binding-like domain-containing protein</fullName>
    </recommendedName>
</protein>
<dbReference type="RefSeq" id="WP_103201611.1">
    <property type="nucleotide sequence ID" value="NZ_CVTD020000007.1"/>
</dbReference>